<reference evidence="9" key="1">
    <citation type="submission" date="2025-08" db="UniProtKB">
        <authorList>
            <consortium name="RefSeq"/>
        </authorList>
    </citation>
    <scope>IDENTIFICATION</scope>
    <source>
        <strain evidence="9">MV-25-SWS-2005</strain>
        <tissue evidence="9">Whole body</tissue>
    </source>
</reference>
<dbReference type="RefSeq" id="XP_001355001.4">
    <property type="nucleotide sequence ID" value="XM_001354965.4"/>
</dbReference>
<keyword evidence="5" id="KW-0560">Oxidoreductase</keyword>
<feature type="binding site" evidence="6">
    <location>
        <position position="138"/>
    </location>
    <ligand>
        <name>FAD</name>
        <dbReference type="ChEBI" id="CHEBI:57692"/>
    </ligand>
</feature>
<gene>
    <name evidence="9" type="primary">LOC4814540</name>
</gene>
<evidence type="ECO:0000256" key="3">
    <source>
        <dbReference type="ARBA" id="ARBA00022630"/>
    </source>
</evidence>
<evidence type="ECO:0000256" key="4">
    <source>
        <dbReference type="ARBA" id="ARBA00022827"/>
    </source>
</evidence>
<feature type="binding site" evidence="6">
    <location>
        <position position="123"/>
    </location>
    <ligand>
        <name>FAD</name>
        <dbReference type="ChEBI" id="CHEBI:57692"/>
    </ligand>
</feature>
<dbReference type="CDD" id="cd06183">
    <property type="entry name" value="cyt_b5_reduct_like"/>
    <property type="match status" value="1"/>
</dbReference>
<accession>A0A6I8UG83</accession>
<name>A0A6I8UG83_DROPS</name>
<feature type="binding site" evidence="6">
    <location>
        <position position="148"/>
    </location>
    <ligand>
        <name>FAD</name>
        <dbReference type="ChEBI" id="CHEBI:57692"/>
    </ligand>
</feature>
<evidence type="ECO:0000259" key="7">
    <source>
        <dbReference type="PROSITE" id="PS51384"/>
    </source>
</evidence>
<organism evidence="8 9">
    <name type="scientific">Drosophila pseudoobscura pseudoobscura</name>
    <name type="common">Fruit fly</name>
    <dbReference type="NCBI Taxonomy" id="46245"/>
    <lineage>
        <taxon>Eukaryota</taxon>
        <taxon>Metazoa</taxon>
        <taxon>Ecdysozoa</taxon>
        <taxon>Arthropoda</taxon>
        <taxon>Hexapoda</taxon>
        <taxon>Insecta</taxon>
        <taxon>Pterygota</taxon>
        <taxon>Neoptera</taxon>
        <taxon>Endopterygota</taxon>
        <taxon>Diptera</taxon>
        <taxon>Brachycera</taxon>
        <taxon>Muscomorpha</taxon>
        <taxon>Ephydroidea</taxon>
        <taxon>Drosophilidae</taxon>
        <taxon>Drosophila</taxon>
        <taxon>Sophophora</taxon>
    </lineage>
</organism>
<dbReference type="GO" id="GO:0016491">
    <property type="term" value="F:oxidoreductase activity"/>
    <property type="evidence" value="ECO:0007669"/>
    <property type="project" value="UniProtKB-KW"/>
</dbReference>
<evidence type="ECO:0000256" key="5">
    <source>
        <dbReference type="ARBA" id="ARBA00023002"/>
    </source>
</evidence>
<feature type="binding site" evidence="6">
    <location>
        <position position="147"/>
    </location>
    <ligand>
        <name>FAD</name>
        <dbReference type="ChEBI" id="CHEBI:57692"/>
    </ligand>
</feature>
<dbReference type="InterPro" id="IPR008333">
    <property type="entry name" value="Cbr1-like_FAD-bd_dom"/>
</dbReference>
<dbReference type="ExpressionAtlas" id="A0A6I8UG83">
    <property type="expression patterns" value="baseline"/>
</dbReference>
<proteinExistence type="inferred from homology"/>
<protein>
    <submittedName>
        <fullName evidence="9">NADH-cytochrome b5 reductase-like</fullName>
    </submittedName>
</protein>
<feature type="binding site" evidence="6">
    <location>
        <position position="122"/>
    </location>
    <ligand>
        <name>FAD</name>
        <dbReference type="ChEBI" id="CHEBI:57692"/>
    </ligand>
</feature>
<dbReference type="PRINTS" id="PR00406">
    <property type="entry name" value="CYTB5RDTASE"/>
</dbReference>
<evidence type="ECO:0000313" key="9">
    <source>
        <dbReference type="RefSeq" id="XP_001355001.4"/>
    </source>
</evidence>
<evidence type="ECO:0000256" key="1">
    <source>
        <dbReference type="ARBA" id="ARBA00001974"/>
    </source>
</evidence>
<keyword evidence="4 6" id="KW-0274">FAD</keyword>
<dbReference type="SUPFAM" id="SSF63380">
    <property type="entry name" value="Riboflavin synthase domain-like"/>
    <property type="match status" value="1"/>
</dbReference>
<dbReference type="SUPFAM" id="SSF52343">
    <property type="entry name" value="Ferredoxin reductase-like, C-terminal NADP-linked domain"/>
    <property type="match status" value="1"/>
</dbReference>
<dbReference type="Gene3D" id="2.40.30.10">
    <property type="entry name" value="Translation factors"/>
    <property type="match status" value="1"/>
</dbReference>
<evidence type="ECO:0000313" key="8">
    <source>
        <dbReference type="Proteomes" id="UP000001819"/>
    </source>
</evidence>
<evidence type="ECO:0000256" key="2">
    <source>
        <dbReference type="ARBA" id="ARBA00006105"/>
    </source>
</evidence>
<dbReference type="PROSITE" id="PS51384">
    <property type="entry name" value="FAD_FR"/>
    <property type="match status" value="1"/>
</dbReference>
<dbReference type="AlphaFoldDB" id="A0A6I8UG83"/>
<dbReference type="InterPro" id="IPR017927">
    <property type="entry name" value="FAD-bd_FR_type"/>
</dbReference>
<dbReference type="InParanoid" id="A0A6I8UG83"/>
<dbReference type="InterPro" id="IPR039261">
    <property type="entry name" value="FNR_nucleotide-bd"/>
</dbReference>
<feature type="binding site" evidence="6">
    <location>
        <position position="140"/>
    </location>
    <ligand>
        <name>FAD</name>
        <dbReference type="ChEBI" id="CHEBI:57692"/>
    </ligand>
</feature>
<dbReference type="Pfam" id="PF00970">
    <property type="entry name" value="FAD_binding_6"/>
    <property type="match status" value="1"/>
</dbReference>
<dbReference type="PANTHER" id="PTHR19370">
    <property type="entry name" value="NADH-CYTOCHROME B5 REDUCTASE"/>
    <property type="match status" value="1"/>
</dbReference>
<dbReference type="PANTHER" id="PTHR19370:SF184">
    <property type="entry name" value="NADH-CYTOCHROME B5 REDUCTASE-LIKE"/>
    <property type="match status" value="1"/>
</dbReference>
<feature type="binding site" evidence="6">
    <location>
        <position position="121"/>
    </location>
    <ligand>
        <name>FAD</name>
        <dbReference type="ChEBI" id="CHEBI:57692"/>
    </ligand>
</feature>
<dbReference type="Gene3D" id="3.40.50.80">
    <property type="entry name" value="Nucleotide-binding domain of ferredoxin-NADP reductase (FNR) module"/>
    <property type="match status" value="1"/>
</dbReference>
<dbReference type="FunCoup" id="A0A6I8UG83">
    <property type="interactions" value="421"/>
</dbReference>
<comment type="cofactor">
    <cofactor evidence="1 6">
        <name>FAD</name>
        <dbReference type="ChEBI" id="CHEBI:57692"/>
    </cofactor>
</comment>
<dbReference type="Proteomes" id="UP000001819">
    <property type="component" value="Chromosome X"/>
</dbReference>
<sequence length="328" mass="36963">MLALFPPHFDPEWTNTVSMTADGEQKVEDAFTIQESDCCGNGCTNCILDNKPKPSQRALLAGKRNIILKYTRFRLLQKDSHKGDDKVLFLHLAADSDEKDDCVLDIPPGHHVMLRIGSLLRPYSPYWTDFASKEFKILVKLQPDGPMSKNLAAMQLNDRLEFRGPIGNYRHDPAVTKCIFILAQGVAIAPTLPLVGQVLENEDDMSRIWHLVCSPDLQHVYFRDQLLEFSKYWNYRSCLYLPHQQCGSAECLGAGHCIQECVELRRSLRYKERVCLHRLDASELESHANPAIPGLRVLIIAGDSGFQRAMGEAAARALAVAQENVYLL</sequence>
<dbReference type="KEGG" id="dpo:4814540"/>
<keyword evidence="8" id="KW-1185">Reference proteome</keyword>
<keyword evidence="3 6" id="KW-0285">Flavoprotein</keyword>
<feature type="domain" description="FAD-binding FR-type" evidence="7">
    <location>
        <begin position="68"/>
        <end position="172"/>
    </location>
</feature>
<comment type="similarity">
    <text evidence="2">Belongs to the flavoprotein pyridine nucleotide cytochrome reductase family.</text>
</comment>
<dbReference type="InterPro" id="IPR001834">
    <property type="entry name" value="CBR-like"/>
</dbReference>
<evidence type="ECO:0000256" key="6">
    <source>
        <dbReference type="PIRSR" id="PIRSR601834-1"/>
    </source>
</evidence>
<dbReference type="InterPro" id="IPR017938">
    <property type="entry name" value="Riboflavin_synthase-like_b-brl"/>
</dbReference>